<accession>A0A508WQR9</accession>
<dbReference type="Proteomes" id="UP000507954">
    <property type="component" value="Unassembled WGS sequence"/>
</dbReference>
<evidence type="ECO:0000313" key="1">
    <source>
        <dbReference type="EMBL" id="VTZ59858.1"/>
    </source>
</evidence>
<gene>
    <name evidence="1" type="ORF">EMEDMD4_1280045</name>
</gene>
<protein>
    <submittedName>
        <fullName evidence="1">Integrase/recombinase y4qK</fullName>
    </submittedName>
</protein>
<name>A0A508WQR9_9HYPH</name>
<proteinExistence type="predicted"/>
<dbReference type="AlphaFoldDB" id="A0A508WQR9"/>
<dbReference type="EMBL" id="CABFNB010000033">
    <property type="protein sequence ID" value="VTZ59858.1"/>
    <property type="molecule type" value="Genomic_DNA"/>
</dbReference>
<organism evidence="1">
    <name type="scientific">Sinorhizobium medicae</name>
    <dbReference type="NCBI Taxonomy" id="110321"/>
    <lineage>
        <taxon>Bacteria</taxon>
        <taxon>Pseudomonadati</taxon>
        <taxon>Pseudomonadota</taxon>
        <taxon>Alphaproteobacteria</taxon>
        <taxon>Hyphomicrobiales</taxon>
        <taxon>Rhizobiaceae</taxon>
        <taxon>Sinorhizobium/Ensifer group</taxon>
        <taxon>Sinorhizobium</taxon>
    </lineage>
</organism>
<reference evidence="1" key="1">
    <citation type="submission" date="2019-06" db="EMBL/GenBank/DDBJ databases">
        <authorList>
            <person name="Le Quere A."/>
            <person name="Colella S."/>
        </authorList>
    </citation>
    <scope>NUCLEOTIDE SEQUENCE</scope>
    <source>
        <strain evidence="1">EmedicaeMD41</strain>
    </source>
</reference>
<sequence>MIDDMTLGNLSPTTQRSYLHAVTKFSRYFGRSPIVWAWDARALLGTWCRRASPARRSTRRSALRFFHGVTLDRLRSRADCLCATPRKLPAIRSADEVVRSLEAVPSLKATTALTTAYATGLGASERSSCRHSPRATS</sequence>